<keyword evidence="4 15" id="KW-0812">Transmembrane</keyword>
<evidence type="ECO:0000256" key="14">
    <source>
        <dbReference type="SAM" id="Coils"/>
    </source>
</evidence>
<evidence type="ECO:0000256" key="15">
    <source>
        <dbReference type="SAM" id="Phobius"/>
    </source>
</evidence>
<dbReference type="GO" id="GO:0006952">
    <property type="term" value="P:defense response"/>
    <property type="evidence" value="ECO:0007669"/>
    <property type="project" value="UniProtKB-KW"/>
</dbReference>
<comment type="similarity">
    <text evidence="2">Belongs to the peptidase U48 family.</text>
</comment>
<dbReference type="PANTHER" id="PTHR13046:SF0">
    <property type="entry name" value="CAAX PRENYL PROTEASE 2"/>
    <property type="match status" value="1"/>
</dbReference>
<dbReference type="EMBL" id="CM007899">
    <property type="protein sequence ID" value="OTG12832.1"/>
    <property type="molecule type" value="Genomic_DNA"/>
</dbReference>
<evidence type="ECO:0000256" key="5">
    <source>
        <dbReference type="ARBA" id="ARBA00022737"/>
    </source>
</evidence>
<dbReference type="PANTHER" id="PTHR13046">
    <property type="entry name" value="PROTEASE U48 CAAX PRENYL PROTEASE RCE1"/>
    <property type="match status" value="1"/>
</dbReference>
<comment type="catalytic activity">
    <reaction evidence="12">
        <text>Hydrolyzes the peptide bond -P2-(S-farnesyl or geranylgeranyl)C-P1'-P2'-P3'-COOH where P1' and P2' are amino acids with aliphatic sidechains and P3' is any C-terminal residue.</text>
        <dbReference type="EC" id="3.4.26.1"/>
    </reaction>
</comment>
<keyword evidence="3 18" id="KW-0645">Protease</keyword>
<dbReference type="Pfam" id="PF02517">
    <property type="entry name" value="Rce1-like"/>
    <property type="match status" value="1"/>
</dbReference>
<evidence type="ECO:0000259" key="17">
    <source>
        <dbReference type="Pfam" id="PF18052"/>
    </source>
</evidence>
<reference evidence="19" key="1">
    <citation type="journal article" date="2017" name="Nature">
        <title>The sunflower genome provides insights into oil metabolism, flowering and Asterid evolution.</title>
        <authorList>
            <person name="Badouin H."/>
            <person name="Gouzy J."/>
            <person name="Grassa C.J."/>
            <person name="Murat F."/>
            <person name="Staton S.E."/>
            <person name="Cottret L."/>
            <person name="Lelandais-Briere C."/>
            <person name="Owens G.L."/>
            <person name="Carrere S."/>
            <person name="Mayjonade B."/>
            <person name="Legrand L."/>
            <person name="Gill N."/>
            <person name="Kane N.C."/>
            <person name="Bowers J.E."/>
            <person name="Hubner S."/>
            <person name="Bellec A."/>
            <person name="Berard A."/>
            <person name="Berges H."/>
            <person name="Blanchet N."/>
            <person name="Boniface M.C."/>
            <person name="Brunel D."/>
            <person name="Catrice O."/>
            <person name="Chaidir N."/>
            <person name="Claudel C."/>
            <person name="Donnadieu C."/>
            <person name="Faraut T."/>
            <person name="Fievet G."/>
            <person name="Helmstetter N."/>
            <person name="King M."/>
            <person name="Knapp S.J."/>
            <person name="Lai Z."/>
            <person name="Le Paslier M.C."/>
            <person name="Lippi Y."/>
            <person name="Lorenzon L."/>
            <person name="Mandel J.R."/>
            <person name="Marage G."/>
            <person name="Marchand G."/>
            <person name="Marquand E."/>
            <person name="Bret-Mestries E."/>
            <person name="Morien E."/>
            <person name="Nambeesan S."/>
            <person name="Nguyen T."/>
            <person name="Pegot-Espagnet P."/>
            <person name="Pouilly N."/>
            <person name="Raftis F."/>
            <person name="Sallet E."/>
            <person name="Schiex T."/>
            <person name="Thomas J."/>
            <person name="Vandecasteele C."/>
            <person name="Vares D."/>
            <person name="Vear F."/>
            <person name="Vautrin S."/>
            <person name="Crespi M."/>
            <person name="Mangin B."/>
            <person name="Burke J.M."/>
            <person name="Salse J."/>
            <person name="Munos S."/>
            <person name="Vincourt P."/>
            <person name="Rieseberg L.H."/>
            <person name="Langlade N.B."/>
        </authorList>
    </citation>
    <scope>NUCLEOTIDE SEQUENCE [LARGE SCALE GENOMIC DNA]</scope>
    <source>
        <strain evidence="19">cv. SF193</strain>
    </source>
</reference>
<dbReference type="GO" id="GO:0005789">
    <property type="term" value="C:endoplasmic reticulum membrane"/>
    <property type="evidence" value="ECO:0000318"/>
    <property type="project" value="GO_Central"/>
</dbReference>
<feature type="transmembrane region" description="Helical" evidence="15">
    <location>
        <begin position="299"/>
        <end position="319"/>
    </location>
</feature>
<dbReference type="STRING" id="4232.A0A251TQE8"/>
<keyword evidence="8" id="KW-0611">Plant defense</keyword>
<keyword evidence="11 15" id="KW-0472">Membrane</keyword>
<feature type="domain" description="CAAX prenyl protease 2/Lysostaphin resistance protein A-like" evidence="16">
    <location>
        <begin position="234"/>
        <end position="338"/>
    </location>
</feature>
<evidence type="ECO:0000259" key="16">
    <source>
        <dbReference type="Pfam" id="PF02517"/>
    </source>
</evidence>
<accession>A0A251TQE8</accession>
<evidence type="ECO:0000256" key="10">
    <source>
        <dbReference type="ARBA" id="ARBA00022989"/>
    </source>
</evidence>
<dbReference type="Pfam" id="PF18052">
    <property type="entry name" value="Rx_N"/>
    <property type="match status" value="1"/>
</dbReference>
<feature type="domain" description="Disease resistance N-terminal" evidence="17">
    <location>
        <begin position="10"/>
        <end position="92"/>
    </location>
</feature>
<evidence type="ECO:0000256" key="12">
    <source>
        <dbReference type="ARBA" id="ARBA00047280"/>
    </source>
</evidence>
<keyword evidence="6" id="KW-0547">Nucleotide-binding</keyword>
<evidence type="ECO:0000256" key="13">
    <source>
        <dbReference type="ARBA" id="ARBA00049729"/>
    </source>
</evidence>
<evidence type="ECO:0000313" key="18">
    <source>
        <dbReference type="EMBL" id="OTG12832.1"/>
    </source>
</evidence>
<evidence type="ECO:0000256" key="7">
    <source>
        <dbReference type="ARBA" id="ARBA00022801"/>
    </source>
</evidence>
<evidence type="ECO:0000256" key="8">
    <source>
        <dbReference type="ARBA" id="ARBA00022821"/>
    </source>
</evidence>
<keyword evidence="5" id="KW-0677">Repeat</keyword>
<sequence>MADALVSALVSEVVRTLSDAAKEEFALFRAFSRDILALKEDFKQIQAVLEDAEEKQVKEKAVELWLRRLRSASMKVEDVLDEVKTEALLRRLHKEINIERGIKYKVENGYVDALRMMMMMIVMMKKRLTNGDWKIKRWNMSYLLSAYGIRLHHTLLKFSAENGILCMKQWEAVVFPLCLTSLMYIGSFILKILSIWSSWAEHGDRQIDISFHGLKSGLQNLINWMVSAVYDISVWRMYIVAPVTEELVFRGCMISLLLCGGFKAYTVILLSPVLFSLAHLNHLLEYYMQQNTSLLKASMVVGFQLGYTVIFGSYASFLFVRTGHIAAPLVSHMFCNIMGLPAFFSRRTWLVSVGFVAGAISFVYLLFPLTSPALYNDRTDNCECWHTYCYWT</sequence>
<feature type="coiled-coil region" evidence="14">
    <location>
        <begin position="35"/>
        <end position="86"/>
    </location>
</feature>
<feature type="transmembrane region" description="Helical" evidence="15">
    <location>
        <begin position="349"/>
        <end position="367"/>
    </location>
</feature>
<feature type="transmembrane region" description="Helical" evidence="15">
    <location>
        <begin position="253"/>
        <end position="278"/>
    </location>
</feature>
<keyword evidence="10 15" id="KW-1133">Transmembrane helix</keyword>
<gene>
    <name evidence="18" type="ORF">HannXRQ_Chr10g0313981</name>
</gene>
<dbReference type="InterPro" id="IPR003675">
    <property type="entry name" value="Rce1/LyrA-like_dom"/>
</dbReference>
<evidence type="ECO:0000256" key="6">
    <source>
        <dbReference type="ARBA" id="ARBA00022741"/>
    </source>
</evidence>
<evidence type="ECO:0000256" key="2">
    <source>
        <dbReference type="ARBA" id="ARBA00006897"/>
    </source>
</evidence>
<dbReference type="AlphaFoldDB" id="A0A251TQE8"/>
<feature type="transmembrane region" description="Helical" evidence="15">
    <location>
        <begin position="173"/>
        <end position="200"/>
    </location>
</feature>
<keyword evidence="19" id="KW-1185">Reference proteome</keyword>
<dbReference type="InParanoid" id="A0A251TQE8"/>
<dbReference type="InterPro" id="IPR041118">
    <property type="entry name" value="Rx_N"/>
</dbReference>
<organism evidence="18 19">
    <name type="scientific">Helianthus annuus</name>
    <name type="common">Common sunflower</name>
    <dbReference type="NCBI Taxonomy" id="4232"/>
    <lineage>
        <taxon>Eukaryota</taxon>
        <taxon>Viridiplantae</taxon>
        <taxon>Streptophyta</taxon>
        <taxon>Embryophyta</taxon>
        <taxon>Tracheophyta</taxon>
        <taxon>Spermatophyta</taxon>
        <taxon>Magnoliopsida</taxon>
        <taxon>eudicotyledons</taxon>
        <taxon>Gunneridae</taxon>
        <taxon>Pentapetalae</taxon>
        <taxon>asterids</taxon>
        <taxon>campanulids</taxon>
        <taxon>Asterales</taxon>
        <taxon>Asteraceae</taxon>
        <taxon>Asteroideae</taxon>
        <taxon>Heliantheae alliance</taxon>
        <taxon>Heliantheae</taxon>
        <taxon>Helianthus</taxon>
    </lineage>
</organism>
<dbReference type="GO" id="GO:0071586">
    <property type="term" value="P:CAAX-box protein processing"/>
    <property type="evidence" value="ECO:0000318"/>
    <property type="project" value="GO_Central"/>
</dbReference>
<dbReference type="InterPro" id="IPR039731">
    <property type="entry name" value="Rce1"/>
</dbReference>
<evidence type="ECO:0000256" key="3">
    <source>
        <dbReference type="ARBA" id="ARBA00022670"/>
    </source>
</evidence>
<keyword evidence="14" id="KW-0175">Coiled coil</keyword>
<evidence type="ECO:0000256" key="11">
    <source>
        <dbReference type="ARBA" id="ARBA00023136"/>
    </source>
</evidence>
<proteinExistence type="inferred from homology"/>
<comment type="subcellular location">
    <subcellularLocation>
        <location evidence="1">Endoplasmic reticulum membrane</location>
        <topology evidence="1">Multi-pass membrane protein</topology>
    </subcellularLocation>
</comment>
<dbReference type="GO" id="GO:0000166">
    <property type="term" value="F:nucleotide binding"/>
    <property type="evidence" value="ECO:0007669"/>
    <property type="project" value="UniProtKB-KW"/>
</dbReference>
<dbReference type="GO" id="GO:0004222">
    <property type="term" value="F:metalloendopeptidase activity"/>
    <property type="evidence" value="ECO:0000318"/>
    <property type="project" value="GO_Central"/>
</dbReference>
<dbReference type="FunCoup" id="A0A251TQE8">
    <property type="interactions" value="4310"/>
</dbReference>
<keyword evidence="9" id="KW-0256">Endoplasmic reticulum</keyword>
<keyword evidence="7" id="KW-0378">Hydrolase</keyword>
<dbReference type="EC" id="3.4.26.1" evidence="13"/>
<evidence type="ECO:0000256" key="9">
    <source>
        <dbReference type="ARBA" id="ARBA00022824"/>
    </source>
</evidence>
<evidence type="ECO:0000256" key="4">
    <source>
        <dbReference type="ARBA" id="ARBA00022692"/>
    </source>
</evidence>
<dbReference type="Gene3D" id="1.20.5.4130">
    <property type="match status" value="1"/>
</dbReference>
<evidence type="ECO:0000256" key="1">
    <source>
        <dbReference type="ARBA" id="ARBA00004477"/>
    </source>
</evidence>
<dbReference type="Proteomes" id="UP000215914">
    <property type="component" value="Chromosome 10"/>
</dbReference>
<evidence type="ECO:0000313" key="19">
    <source>
        <dbReference type="Proteomes" id="UP000215914"/>
    </source>
</evidence>
<protein>
    <recommendedName>
        <fullName evidence="13">intramembrane prenyl-peptidase Rce1</fullName>
        <ecNumber evidence="13">3.4.26.1</ecNumber>
    </recommendedName>
</protein>
<name>A0A251TQE8_HELAN</name>